<evidence type="ECO:0000256" key="2">
    <source>
        <dbReference type="ARBA" id="ARBA00007651"/>
    </source>
</evidence>
<feature type="transmembrane region" description="Helical" evidence="8">
    <location>
        <begin position="49"/>
        <end position="74"/>
    </location>
</feature>
<dbReference type="AlphaFoldDB" id="A0A2U1N4G2"/>
<comment type="subunit">
    <text evidence="3 8">Homodimer and heterodimers.</text>
</comment>
<evidence type="ECO:0000313" key="11">
    <source>
        <dbReference type="Proteomes" id="UP000245207"/>
    </source>
</evidence>
<keyword evidence="4 8" id="KW-1003">Cell membrane</keyword>
<name>A0A2U1N4G2_ARTAN</name>
<keyword evidence="11" id="KW-1185">Reference proteome</keyword>
<feature type="transmembrane region" description="Helical" evidence="8">
    <location>
        <begin position="95"/>
        <end position="112"/>
    </location>
</feature>
<keyword evidence="7 8" id="KW-0472">Membrane</keyword>
<dbReference type="OrthoDB" id="685197at2759"/>
<dbReference type="PANTHER" id="PTHR33573:SF17">
    <property type="entry name" value="CASP-LIKE PROTEIN 4D1"/>
    <property type="match status" value="1"/>
</dbReference>
<keyword evidence="5 8" id="KW-0812">Transmembrane</keyword>
<accession>A0A2U1N4G2</accession>
<evidence type="ECO:0000259" key="9">
    <source>
        <dbReference type="Pfam" id="PF04535"/>
    </source>
</evidence>
<evidence type="ECO:0000256" key="7">
    <source>
        <dbReference type="ARBA" id="ARBA00023136"/>
    </source>
</evidence>
<proteinExistence type="inferred from homology"/>
<dbReference type="InterPro" id="IPR006702">
    <property type="entry name" value="CASP_dom"/>
</dbReference>
<dbReference type="Pfam" id="PF04535">
    <property type="entry name" value="CASP_dom"/>
    <property type="match status" value="1"/>
</dbReference>
<evidence type="ECO:0000256" key="1">
    <source>
        <dbReference type="ARBA" id="ARBA00004651"/>
    </source>
</evidence>
<feature type="transmembrane region" description="Helical" evidence="8">
    <location>
        <begin position="157"/>
        <end position="179"/>
    </location>
</feature>
<dbReference type="PANTHER" id="PTHR33573">
    <property type="entry name" value="CASP-LIKE PROTEIN 4A4"/>
    <property type="match status" value="1"/>
</dbReference>
<protein>
    <recommendedName>
        <fullName evidence="8">CASP-like protein</fullName>
    </recommendedName>
</protein>
<evidence type="ECO:0000313" key="10">
    <source>
        <dbReference type="EMBL" id="PWA68402.1"/>
    </source>
</evidence>
<evidence type="ECO:0000256" key="5">
    <source>
        <dbReference type="ARBA" id="ARBA00022692"/>
    </source>
</evidence>
<reference evidence="10 11" key="1">
    <citation type="journal article" date="2018" name="Mol. Plant">
        <title>The genome of Artemisia annua provides insight into the evolution of Asteraceae family and artemisinin biosynthesis.</title>
        <authorList>
            <person name="Shen Q."/>
            <person name="Zhang L."/>
            <person name="Liao Z."/>
            <person name="Wang S."/>
            <person name="Yan T."/>
            <person name="Shi P."/>
            <person name="Liu M."/>
            <person name="Fu X."/>
            <person name="Pan Q."/>
            <person name="Wang Y."/>
            <person name="Lv Z."/>
            <person name="Lu X."/>
            <person name="Zhang F."/>
            <person name="Jiang W."/>
            <person name="Ma Y."/>
            <person name="Chen M."/>
            <person name="Hao X."/>
            <person name="Li L."/>
            <person name="Tang Y."/>
            <person name="Lv G."/>
            <person name="Zhou Y."/>
            <person name="Sun X."/>
            <person name="Brodelius P.E."/>
            <person name="Rose J.K.C."/>
            <person name="Tang K."/>
        </authorList>
    </citation>
    <scope>NUCLEOTIDE SEQUENCE [LARGE SCALE GENOMIC DNA]</scope>
    <source>
        <strain evidence="11">cv. Huhao1</strain>
        <tissue evidence="10">Leaf</tissue>
    </source>
</reference>
<dbReference type="GO" id="GO:0005886">
    <property type="term" value="C:plasma membrane"/>
    <property type="evidence" value="ECO:0007669"/>
    <property type="project" value="UniProtKB-SubCell"/>
</dbReference>
<dbReference type="EMBL" id="PKPP01003641">
    <property type="protein sequence ID" value="PWA68402.1"/>
    <property type="molecule type" value="Genomic_DNA"/>
</dbReference>
<evidence type="ECO:0000256" key="6">
    <source>
        <dbReference type="ARBA" id="ARBA00022989"/>
    </source>
</evidence>
<evidence type="ECO:0000256" key="4">
    <source>
        <dbReference type="ARBA" id="ARBA00022475"/>
    </source>
</evidence>
<dbReference type="Proteomes" id="UP000245207">
    <property type="component" value="Unassembled WGS sequence"/>
</dbReference>
<gene>
    <name evidence="10" type="ORF">CTI12_AA305590</name>
</gene>
<organism evidence="10 11">
    <name type="scientific">Artemisia annua</name>
    <name type="common">Sweet wormwood</name>
    <dbReference type="NCBI Taxonomy" id="35608"/>
    <lineage>
        <taxon>Eukaryota</taxon>
        <taxon>Viridiplantae</taxon>
        <taxon>Streptophyta</taxon>
        <taxon>Embryophyta</taxon>
        <taxon>Tracheophyta</taxon>
        <taxon>Spermatophyta</taxon>
        <taxon>Magnoliopsida</taxon>
        <taxon>eudicotyledons</taxon>
        <taxon>Gunneridae</taxon>
        <taxon>Pentapetalae</taxon>
        <taxon>asterids</taxon>
        <taxon>campanulids</taxon>
        <taxon>Asterales</taxon>
        <taxon>Asteraceae</taxon>
        <taxon>Asteroideae</taxon>
        <taxon>Anthemideae</taxon>
        <taxon>Artemisiinae</taxon>
        <taxon>Artemisia</taxon>
    </lineage>
</organism>
<comment type="caution">
    <text evidence="10">The sequence shown here is derived from an EMBL/GenBank/DDBJ whole genome shotgun (WGS) entry which is preliminary data.</text>
</comment>
<evidence type="ECO:0000256" key="8">
    <source>
        <dbReference type="RuleBase" id="RU361233"/>
    </source>
</evidence>
<feature type="domain" description="Casparian strip membrane protein" evidence="9">
    <location>
        <begin position="6"/>
        <end position="111"/>
    </location>
</feature>
<keyword evidence="6 8" id="KW-1133">Transmembrane helix</keyword>
<evidence type="ECO:0000256" key="3">
    <source>
        <dbReference type="ARBA" id="ARBA00011489"/>
    </source>
</evidence>
<comment type="subcellular location">
    <subcellularLocation>
        <location evidence="1 8">Cell membrane</location>
        <topology evidence="1 8">Multi-pass membrane protein</topology>
    </subcellularLocation>
</comment>
<sequence length="193" mass="21736">MGVKTISYSMLVLRVLTLLLLIASAVCMFRNTYKLDGEKTTWKDLRTYRYVFATAIIGAFYTLIQLPFAIYYAYTEKRLIRHWLLPEFDFYADKLISYILATGVGAGFAASMELKAILDEVVALIALILSAENEKVDLGYSIDEFHNRIHKYLDRGIIATVLLTLGFACMAVTSILSSLSRPKSGSQSRFIFG</sequence>
<comment type="caution">
    <text evidence="8">Lacks conserved residue(s) required for the propagation of feature annotation.</text>
</comment>
<comment type="similarity">
    <text evidence="2 8">Belongs to the Casparian strip membrane proteins (CASP) family.</text>
</comment>